<dbReference type="AlphaFoldDB" id="A0A699HW50"/>
<evidence type="ECO:0000256" key="7">
    <source>
        <dbReference type="ARBA" id="ARBA00047899"/>
    </source>
</evidence>
<dbReference type="PROSITE" id="PS00107">
    <property type="entry name" value="PROTEIN_KINASE_ATP"/>
    <property type="match status" value="1"/>
</dbReference>
<dbReference type="SUPFAM" id="SSF56112">
    <property type="entry name" value="Protein kinase-like (PK-like)"/>
    <property type="match status" value="1"/>
</dbReference>
<evidence type="ECO:0000256" key="4">
    <source>
        <dbReference type="ARBA" id="ARBA00022741"/>
    </source>
</evidence>
<dbReference type="GO" id="GO:0009506">
    <property type="term" value="C:plasmodesma"/>
    <property type="evidence" value="ECO:0007669"/>
    <property type="project" value="TreeGrafter"/>
</dbReference>
<evidence type="ECO:0000256" key="10">
    <source>
        <dbReference type="RuleBase" id="RU000304"/>
    </source>
</evidence>
<keyword evidence="5 12" id="KW-0418">Kinase</keyword>
<dbReference type="GO" id="GO:0004714">
    <property type="term" value="F:transmembrane receptor protein tyrosine kinase activity"/>
    <property type="evidence" value="ECO:0007669"/>
    <property type="project" value="InterPro"/>
</dbReference>
<dbReference type="InterPro" id="IPR011009">
    <property type="entry name" value="Kinase-like_dom_sf"/>
</dbReference>
<dbReference type="InterPro" id="IPR001245">
    <property type="entry name" value="Ser-Thr/Tyr_kinase_cat_dom"/>
</dbReference>
<dbReference type="FunFam" id="3.30.200.20:FF:000039">
    <property type="entry name" value="receptor-like protein kinase FERONIA"/>
    <property type="match status" value="1"/>
</dbReference>
<reference evidence="12" key="1">
    <citation type="journal article" date="2019" name="Sci. Rep.">
        <title>Draft genome of Tanacetum cinerariifolium, the natural source of mosquito coil.</title>
        <authorList>
            <person name="Yamashiro T."/>
            <person name="Shiraishi A."/>
            <person name="Satake H."/>
            <person name="Nakayama K."/>
        </authorList>
    </citation>
    <scope>NUCLEOTIDE SEQUENCE</scope>
</reference>
<dbReference type="PROSITE" id="PS50011">
    <property type="entry name" value="PROTEIN_KINASE_DOM"/>
    <property type="match status" value="1"/>
</dbReference>
<dbReference type="GO" id="GO:0004674">
    <property type="term" value="F:protein serine/threonine kinase activity"/>
    <property type="evidence" value="ECO:0007669"/>
    <property type="project" value="UniProtKB-KW"/>
</dbReference>
<evidence type="ECO:0000313" key="12">
    <source>
        <dbReference type="EMBL" id="GEY86128.1"/>
    </source>
</evidence>
<dbReference type="Gene3D" id="1.10.510.10">
    <property type="entry name" value="Transferase(Phosphotransferase) domain 1"/>
    <property type="match status" value="1"/>
</dbReference>
<comment type="similarity">
    <text evidence="10">Belongs to the protein kinase superfamily.</text>
</comment>
<dbReference type="PROSITE" id="PS00108">
    <property type="entry name" value="PROTEIN_KINASE_ST"/>
    <property type="match status" value="1"/>
</dbReference>
<dbReference type="Gene3D" id="3.30.200.20">
    <property type="entry name" value="Phosphorylase Kinase, domain 1"/>
    <property type="match status" value="1"/>
</dbReference>
<dbReference type="InterPro" id="IPR045272">
    <property type="entry name" value="ANXUR1/2-like"/>
</dbReference>
<feature type="domain" description="Protein kinase" evidence="11">
    <location>
        <begin position="26"/>
        <end position="248"/>
    </location>
</feature>
<evidence type="ECO:0000256" key="2">
    <source>
        <dbReference type="ARBA" id="ARBA00022527"/>
    </source>
</evidence>
<sequence length="248" mass="28200">MESFMKEFEHLKIQLKEIKKATGNFNDKTHGIGSGGFGKVYSGEVTHYRGRSMVAVKRLDRSFGQGDSEFWKEVVMLSRYKHQNIISLLGFCEEDAEKILVYEHAAHGGLDDFISSPKLSWRQRIKICLDAARGLNYLHEDKGNQQRVLHRDIKSSNILLDARFNAKVSDMGLSRMGPANQPHTVLITNVVGTLGYCDPLYFETGLLTKESDVYSFGVVLFEVLFGRLCCRKIDGQYQVLVPMWKKNV</sequence>
<keyword evidence="6 9" id="KW-0067">ATP-binding</keyword>
<accession>A0A699HW50</accession>
<dbReference type="EMBL" id="BKCJ010216799">
    <property type="protein sequence ID" value="GEY86128.1"/>
    <property type="molecule type" value="Genomic_DNA"/>
</dbReference>
<comment type="catalytic activity">
    <reaction evidence="7">
        <text>L-threonyl-[protein] + ATP = O-phospho-L-threonyl-[protein] + ADP + H(+)</text>
        <dbReference type="Rhea" id="RHEA:46608"/>
        <dbReference type="Rhea" id="RHEA-COMP:11060"/>
        <dbReference type="Rhea" id="RHEA-COMP:11605"/>
        <dbReference type="ChEBI" id="CHEBI:15378"/>
        <dbReference type="ChEBI" id="CHEBI:30013"/>
        <dbReference type="ChEBI" id="CHEBI:30616"/>
        <dbReference type="ChEBI" id="CHEBI:61977"/>
        <dbReference type="ChEBI" id="CHEBI:456216"/>
        <dbReference type="EC" id="2.7.11.1"/>
    </reaction>
</comment>
<keyword evidence="4 9" id="KW-0547">Nucleotide-binding</keyword>
<dbReference type="PANTHER" id="PTHR27003">
    <property type="entry name" value="OS07G0166700 PROTEIN"/>
    <property type="match status" value="1"/>
</dbReference>
<comment type="catalytic activity">
    <reaction evidence="8">
        <text>L-seryl-[protein] + ATP = O-phospho-L-seryl-[protein] + ADP + H(+)</text>
        <dbReference type="Rhea" id="RHEA:17989"/>
        <dbReference type="Rhea" id="RHEA-COMP:9863"/>
        <dbReference type="Rhea" id="RHEA-COMP:11604"/>
        <dbReference type="ChEBI" id="CHEBI:15378"/>
        <dbReference type="ChEBI" id="CHEBI:29999"/>
        <dbReference type="ChEBI" id="CHEBI:30616"/>
        <dbReference type="ChEBI" id="CHEBI:83421"/>
        <dbReference type="ChEBI" id="CHEBI:456216"/>
        <dbReference type="EC" id="2.7.11.1"/>
    </reaction>
</comment>
<gene>
    <name evidence="12" type="ORF">Tci_458102</name>
</gene>
<dbReference type="PANTHER" id="PTHR27003:SF338">
    <property type="entry name" value="TYROSINE-PROTEIN KINASE, NON-RECEPTOR JAK_TYK2-RELATED"/>
    <property type="match status" value="1"/>
</dbReference>
<dbReference type="InterPro" id="IPR008271">
    <property type="entry name" value="Ser/Thr_kinase_AS"/>
</dbReference>
<dbReference type="Pfam" id="PF07714">
    <property type="entry name" value="PK_Tyr_Ser-Thr"/>
    <property type="match status" value="1"/>
</dbReference>
<dbReference type="EC" id="2.7.11.1" evidence="1"/>
<keyword evidence="2 10" id="KW-0723">Serine/threonine-protein kinase</keyword>
<evidence type="ECO:0000256" key="6">
    <source>
        <dbReference type="ARBA" id="ARBA00022840"/>
    </source>
</evidence>
<evidence type="ECO:0000256" key="1">
    <source>
        <dbReference type="ARBA" id="ARBA00012513"/>
    </source>
</evidence>
<dbReference type="InterPro" id="IPR017441">
    <property type="entry name" value="Protein_kinase_ATP_BS"/>
</dbReference>
<dbReference type="FunFam" id="1.10.510.10:FF:001023">
    <property type="entry name" value="Os07g0541700 protein"/>
    <property type="match status" value="1"/>
</dbReference>
<keyword evidence="3" id="KW-0808">Transferase</keyword>
<name>A0A699HW50_TANCI</name>
<evidence type="ECO:0000256" key="3">
    <source>
        <dbReference type="ARBA" id="ARBA00022679"/>
    </source>
</evidence>
<protein>
    <recommendedName>
        <fullName evidence="1">non-specific serine/threonine protein kinase</fullName>
        <ecNumber evidence="1">2.7.11.1</ecNumber>
    </recommendedName>
</protein>
<evidence type="ECO:0000256" key="9">
    <source>
        <dbReference type="PROSITE-ProRule" id="PRU10141"/>
    </source>
</evidence>
<dbReference type="SMART" id="SM00220">
    <property type="entry name" value="S_TKc"/>
    <property type="match status" value="1"/>
</dbReference>
<dbReference type="GO" id="GO:0005886">
    <property type="term" value="C:plasma membrane"/>
    <property type="evidence" value="ECO:0007669"/>
    <property type="project" value="TreeGrafter"/>
</dbReference>
<feature type="binding site" evidence="9">
    <location>
        <position position="57"/>
    </location>
    <ligand>
        <name>ATP</name>
        <dbReference type="ChEBI" id="CHEBI:30616"/>
    </ligand>
</feature>
<evidence type="ECO:0000256" key="5">
    <source>
        <dbReference type="ARBA" id="ARBA00022777"/>
    </source>
</evidence>
<dbReference type="GO" id="GO:0005524">
    <property type="term" value="F:ATP binding"/>
    <property type="evidence" value="ECO:0007669"/>
    <property type="project" value="UniProtKB-UniRule"/>
</dbReference>
<proteinExistence type="inferred from homology"/>
<evidence type="ECO:0000256" key="8">
    <source>
        <dbReference type="ARBA" id="ARBA00048679"/>
    </source>
</evidence>
<organism evidence="12">
    <name type="scientific">Tanacetum cinerariifolium</name>
    <name type="common">Dalmatian daisy</name>
    <name type="synonym">Chrysanthemum cinerariifolium</name>
    <dbReference type="NCBI Taxonomy" id="118510"/>
    <lineage>
        <taxon>Eukaryota</taxon>
        <taxon>Viridiplantae</taxon>
        <taxon>Streptophyta</taxon>
        <taxon>Embryophyta</taxon>
        <taxon>Tracheophyta</taxon>
        <taxon>Spermatophyta</taxon>
        <taxon>Magnoliopsida</taxon>
        <taxon>eudicotyledons</taxon>
        <taxon>Gunneridae</taxon>
        <taxon>Pentapetalae</taxon>
        <taxon>asterids</taxon>
        <taxon>campanulids</taxon>
        <taxon>Asterales</taxon>
        <taxon>Asteraceae</taxon>
        <taxon>Asteroideae</taxon>
        <taxon>Anthemideae</taxon>
        <taxon>Anthemidinae</taxon>
        <taxon>Tanacetum</taxon>
    </lineage>
</organism>
<comment type="caution">
    <text evidence="12">The sequence shown here is derived from an EMBL/GenBank/DDBJ whole genome shotgun (WGS) entry which is preliminary data.</text>
</comment>
<dbReference type="InterPro" id="IPR000719">
    <property type="entry name" value="Prot_kinase_dom"/>
</dbReference>
<evidence type="ECO:0000259" key="11">
    <source>
        <dbReference type="PROSITE" id="PS50011"/>
    </source>
</evidence>